<dbReference type="InterPro" id="IPR043159">
    <property type="entry name" value="Lectin_gal-bd_sf"/>
</dbReference>
<dbReference type="InterPro" id="IPR049304">
    <property type="entry name" value="Gly_rich_dom"/>
</dbReference>
<evidence type="ECO:0000256" key="2">
    <source>
        <dbReference type="SAM" id="Phobius"/>
    </source>
</evidence>
<keyword evidence="2" id="KW-0472">Membrane</keyword>
<dbReference type="Gene3D" id="2.60.120.740">
    <property type="match status" value="1"/>
</dbReference>
<evidence type="ECO:0000313" key="4">
    <source>
        <dbReference type="EMBL" id="CAB4634297.1"/>
    </source>
</evidence>
<proteinExistence type="predicted"/>
<keyword evidence="2" id="KW-0812">Transmembrane</keyword>
<feature type="region of interest" description="Disordered" evidence="1">
    <location>
        <begin position="197"/>
        <end position="276"/>
    </location>
</feature>
<dbReference type="CDD" id="cd22842">
    <property type="entry name" value="Gal_Rha_Lectin_BGal"/>
    <property type="match status" value="1"/>
</dbReference>
<sequence>MFTHRSRGFRKALACSAVVFAPFASQVMSSSVVHAAACVPNERGTDTETILTFRTTGTCQWTVPSGVTSVRALIVAGGGGGGSDNGGGGGGGGVIHDQNITVTPGASMNIVVGNGGAGAVNASSVASNGGNSSFASLVARGGGGGGSIDNTAGADGGSAGGRAANRWGGAQDAIATTSPSQGNNGGAKLNGGFGGGGGGGASSAGSPGGSNVGGNGGNGFSSDIDQNFQELRVFGGGGGGGGDSNNAGDGGSGGGGAGSRRGDETPTAGLNGHGGGGGGAGGSVAGGLGARGGSGVVILRFTRTVSTYAVIYEGYNATLTAPAGRTYTDVAYASYGTPSGAYGSYAAGDCHESNTRAILLPLVVGQNSVTISADNGVFGDPCGGTYKWLAVSLTLSAPPVVSTTTTPSVVTTSTAPAASPTITTTTAPPALDIVVVAPSTSVVPVTTVSVGQSQIPLVPGTTKSTPSITTPLLTATTTTTTVKPSGSVAPKAPSAPSVVAGSAAVNVGGKTETATVERANNQLVVSVGALKAVVGGLNPDGSQMALDDDGNVRLNTGDTVRIKLAGFKPGTQMEAWLFSTPVLLGTSKVGADGAVTGSFTIPKNAPEGAHRVVIVAQTTDGKPATLAVGINVGEWDSGPGVAVWLIVLPIALAVVGGLLLPAQRRRRRVAEEL</sequence>
<protein>
    <submittedName>
        <fullName evidence="4">Unannotated protein</fullName>
    </submittedName>
</protein>
<evidence type="ECO:0000256" key="1">
    <source>
        <dbReference type="SAM" id="MobiDB-lite"/>
    </source>
</evidence>
<evidence type="ECO:0000259" key="3">
    <source>
        <dbReference type="PROSITE" id="PS50228"/>
    </source>
</evidence>
<keyword evidence="2" id="KW-1133">Transmembrane helix</keyword>
<feature type="transmembrane region" description="Helical" evidence="2">
    <location>
        <begin position="641"/>
        <end position="660"/>
    </location>
</feature>
<name>A0A6J6JB23_9ZZZZ</name>
<dbReference type="PROSITE" id="PS50228">
    <property type="entry name" value="SUEL_LECTIN"/>
    <property type="match status" value="1"/>
</dbReference>
<feature type="domain" description="SUEL-type lectin" evidence="3">
    <location>
        <begin position="311"/>
        <end position="396"/>
    </location>
</feature>
<organism evidence="4">
    <name type="scientific">freshwater metagenome</name>
    <dbReference type="NCBI Taxonomy" id="449393"/>
    <lineage>
        <taxon>unclassified sequences</taxon>
        <taxon>metagenomes</taxon>
        <taxon>ecological metagenomes</taxon>
    </lineage>
</organism>
<dbReference type="Pfam" id="PF02140">
    <property type="entry name" value="SUEL_Lectin"/>
    <property type="match status" value="1"/>
</dbReference>
<dbReference type="Pfam" id="PF21722">
    <property type="entry name" value="Gly_rich_2"/>
    <property type="match status" value="1"/>
</dbReference>
<dbReference type="InterPro" id="IPR000922">
    <property type="entry name" value="Lectin_gal-bd_dom"/>
</dbReference>
<accession>A0A6J6JB23</accession>
<feature type="compositionally biased region" description="Gly residues" evidence="1">
    <location>
        <begin position="197"/>
        <end position="219"/>
    </location>
</feature>
<gene>
    <name evidence="4" type="ORF">UFOPK2086_00539</name>
</gene>
<dbReference type="EMBL" id="CAEZVQ010000051">
    <property type="protein sequence ID" value="CAB4634297.1"/>
    <property type="molecule type" value="Genomic_DNA"/>
</dbReference>
<dbReference type="GO" id="GO:0030246">
    <property type="term" value="F:carbohydrate binding"/>
    <property type="evidence" value="ECO:0007669"/>
    <property type="project" value="InterPro"/>
</dbReference>
<feature type="compositionally biased region" description="Gly residues" evidence="1">
    <location>
        <begin position="234"/>
        <end position="259"/>
    </location>
</feature>
<dbReference type="AlphaFoldDB" id="A0A6J6JB23"/>
<reference evidence="4" key="1">
    <citation type="submission" date="2020-05" db="EMBL/GenBank/DDBJ databases">
        <authorList>
            <person name="Chiriac C."/>
            <person name="Salcher M."/>
            <person name="Ghai R."/>
            <person name="Kavagutti S V."/>
        </authorList>
    </citation>
    <scope>NUCLEOTIDE SEQUENCE</scope>
</reference>